<feature type="coiled-coil region" evidence="1">
    <location>
        <begin position="35"/>
        <end position="125"/>
    </location>
</feature>
<dbReference type="EMBL" id="CP063212">
    <property type="protein sequence ID" value="QOR47573.1"/>
    <property type="molecule type" value="Genomic_DNA"/>
</dbReference>
<evidence type="ECO:0000313" key="4">
    <source>
        <dbReference type="Proteomes" id="UP000594961"/>
    </source>
</evidence>
<organism evidence="3 4">
    <name type="scientific">Trueperella pecoris</name>
    <dbReference type="NCBI Taxonomy" id="2733571"/>
    <lineage>
        <taxon>Bacteria</taxon>
        <taxon>Bacillati</taxon>
        <taxon>Actinomycetota</taxon>
        <taxon>Actinomycetes</taxon>
        <taxon>Actinomycetales</taxon>
        <taxon>Actinomycetaceae</taxon>
        <taxon>Trueperella</taxon>
    </lineage>
</organism>
<sequence>MVIPDGALDAAFASVVVAVIGLVGLVVGHGVQYKLGKQKAQMEGLTVMVNELQEEREKANAREERAIERMDRMDHKISELRTELGKARNEAAQAYVTAEDARVEAEQARKDKAELEEYVKVLVEHINAHRPPPPPEWRRRIETN</sequence>
<keyword evidence="2" id="KW-0472">Membrane</keyword>
<dbReference type="RefSeq" id="WP_197552877.1">
    <property type="nucleotide sequence ID" value="NZ_CP063212.1"/>
</dbReference>
<keyword evidence="2" id="KW-0812">Transmembrane</keyword>
<name>A0A7M1R0B5_9ACTO</name>
<dbReference type="AlphaFoldDB" id="A0A7M1R0B5"/>
<evidence type="ECO:0000256" key="2">
    <source>
        <dbReference type="SAM" id="Phobius"/>
    </source>
</evidence>
<gene>
    <name evidence="3" type="ORF">INS90_10060</name>
</gene>
<protein>
    <submittedName>
        <fullName evidence="3">Uncharacterized protein</fullName>
    </submittedName>
</protein>
<dbReference type="Proteomes" id="UP000594961">
    <property type="component" value="Chromosome"/>
</dbReference>
<proteinExistence type="predicted"/>
<feature type="transmembrane region" description="Helical" evidence="2">
    <location>
        <begin position="12"/>
        <end position="31"/>
    </location>
</feature>
<keyword evidence="1" id="KW-0175">Coiled coil</keyword>
<reference evidence="3 4" key="1">
    <citation type="submission" date="2020-10" db="EMBL/GenBank/DDBJ databases">
        <title>Trueperella pecoris sp. nov. isolated from bovine and porcine specimens.</title>
        <authorList>
            <person name="Schoenecker L."/>
            <person name="Schnydrig P."/>
            <person name="Brodard I."/>
            <person name="Thomann A."/>
            <person name="Hemphill A."/>
            <person name="Rodriguez-Campos S."/>
            <person name="Perreten V."/>
            <person name="Jores J."/>
            <person name="Kittl S."/>
        </authorList>
    </citation>
    <scope>NUCLEOTIDE SEQUENCE [LARGE SCALE GENOMIC DNA]</scope>
    <source>
        <strain evidence="3 4">19OD0592</strain>
    </source>
</reference>
<evidence type="ECO:0000256" key="1">
    <source>
        <dbReference type="SAM" id="Coils"/>
    </source>
</evidence>
<keyword evidence="2" id="KW-1133">Transmembrane helix</keyword>
<evidence type="ECO:0000313" key="3">
    <source>
        <dbReference type="EMBL" id="QOR47573.1"/>
    </source>
</evidence>
<accession>A0A7M1R0B5</accession>